<dbReference type="Proteomes" id="UP000653454">
    <property type="component" value="Unassembled WGS sequence"/>
</dbReference>
<dbReference type="GO" id="GO:0000122">
    <property type="term" value="P:negative regulation of transcription by RNA polymerase II"/>
    <property type="evidence" value="ECO:0007669"/>
    <property type="project" value="TreeGrafter"/>
</dbReference>
<feature type="compositionally biased region" description="Polar residues" evidence="10">
    <location>
        <begin position="457"/>
        <end position="474"/>
    </location>
</feature>
<accession>A0A8S4D4F0</accession>
<feature type="region of interest" description="Disordered" evidence="10">
    <location>
        <begin position="225"/>
        <end position="252"/>
    </location>
</feature>
<feature type="region of interest" description="Disordered" evidence="10">
    <location>
        <begin position="569"/>
        <end position="634"/>
    </location>
</feature>
<keyword evidence="4 9" id="KW-0862">Zinc</keyword>
<dbReference type="AlphaFoldDB" id="A0A8S4D4F0"/>
<comment type="subcellular location">
    <subcellularLocation>
        <location evidence="1">Nucleus</location>
    </subcellularLocation>
</comment>
<dbReference type="InterPro" id="IPR039355">
    <property type="entry name" value="Transcription_factor_GATA"/>
</dbReference>
<organism evidence="13 14">
    <name type="scientific">Plutella xylostella</name>
    <name type="common">Diamondback moth</name>
    <name type="synonym">Plutella maculipennis</name>
    <dbReference type="NCBI Taxonomy" id="51655"/>
    <lineage>
        <taxon>Eukaryota</taxon>
        <taxon>Metazoa</taxon>
        <taxon>Ecdysozoa</taxon>
        <taxon>Arthropoda</taxon>
        <taxon>Hexapoda</taxon>
        <taxon>Insecta</taxon>
        <taxon>Pterygota</taxon>
        <taxon>Neoptera</taxon>
        <taxon>Endopterygota</taxon>
        <taxon>Lepidoptera</taxon>
        <taxon>Glossata</taxon>
        <taxon>Ditrysia</taxon>
        <taxon>Yponomeutoidea</taxon>
        <taxon>Plutellidae</taxon>
        <taxon>Plutella</taxon>
    </lineage>
</organism>
<feature type="binding site" evidence="9">
    <location>
        <position position="12"/>
    </location>
    <ligand>
        <name>Zn(2+)</name>
        <dbReference type="ChEBI" id="CHEBI:29105"/>
    </ligand>
</feature>
<evidence type="ECO:0000256" key="1">
    <source>
        <dbReference type="ARBA" id="ARBA00004123"/>
    </source>
</evidence>
<comment type="caution">
    <text evidence="13">The sequence shown here is derived from an EMBL/GenBank/DDBJ whole genome shotgun (WGS) entry which is preliminary data.</text>
</comment>
<name>A0A8S4D4F0_PLUXY</name>
<dbReference type="PROSITE" id="PS50114">
    <property type="entry name" value="GATA_ZN_FINGER_2"/>
    <property type="match status" value="2"/>
</dbReference>
<evidence type="ECO:0000256" key="6">
    <source>
        <dbReference type="ARBA" id="ARBA00023163"/>
    </source>
</evidence>
<dbReference type="PANTHER" id="PTHR10071:SF337">
    <property type="entry name" value="GATA-BINDING FACTOR A"/>
    <property type="match status" value="1"/>
</dbReference>
<evidence type="ECO:0000256" key="9">
    <source>
        <dbReference type="PROSITE-ProRule" id="PRU01263"/>
    </source>
</evidence>
<feature type="binding site" evidence="9">
    <location>
        <position position="66"/>
    </location>
    <ligand>
        <name>Zn(2+)</name>
        <dbReference type="ChEBI" id="CHEBI:29105"/>
    </ligand>
</feature>
<dbReference type="GO" id="GO:0005634">
    <property type="term" value="C:nucleus"/>
    <property type="evidence" value="ECO:0007669"/>
    <property type="project" value="UniProtKB-SubCell"/>
</dbReference>
<feature type="binding site" evidence="9">
    <location>
        <position position="15"/>
    </location>
    <ligand>
        <name>Zn(2+)</name>
        <dbReference type="ChEBI" id="CHEBI:29105"/>
    </ligand>
</feature>
<dbReference type="PROSITE" id="PS51915">
    <property type="entry name" value="ZAD"/>
    <property type="match status" value="1"/>
</dbReference>
<proteinExistence type="predicted"/>
<dbReference type="GO" id="GO:0045944">
    <property type="term" value="P:positive regulation of transcription by RNA polymerase II"/>
    <property type="evidence" value="ECO:0007669"/>
    <property type="project" value="TreeGrafter"/>
</dbReference>
<keyword evidence="3 8" id="KW-0863">Zinc-finger</keyword>
<protein>
    <submittedName>
        <fullName evidence="13">(diamondback moth) hypothetical protein</fullName>
    </submittedName>
</protein>
<evidence type="ECO:0000256" key="10">
    <source>
        <dbReference type="SAM" id="MobiDB-lite"/>
    </source>
</evidence>
<dbReference type="CDD" id="cd00202">
    <property type="entry name" value="ZnF_GATA"/>
    <property type="match status" value="1"/>
</dbReference>
<evidence type="ECO:0000313" key="14">
    <source>
        <dbReference type="Proteomes" id="UP000653454"/>
    </source>
</evidence>
<dbReference type="Pfam" id="PF00320">
    <property type="entry name" value="GATA"/>
    <property type="match status" value="1"/>
</dbReference>
<keyword evidence="5" id="KW-0805">Transcription regulation</keyword>
<evidence type="ECO:0000259" key="12">
    <source>
        <dbReference type="PROSITE" id="PS51915"/>
    </source>
</evidence>
<evidence type="ECO:0000256" key="5">
    <source>
        <dbReference type="ARBA" id="ARBA00023015"/>
    </source>
</evidence>
<keyword evidence="7" id="KW-0539">Nucleus</keyword>
<gene>
    <name evidence="13" type="ORF">PLXY2_LOCUS1176</name>
</gene>
<dbReference type="FunFam" id="3.30.50.10:FF:000002">
    <property type="entry name" value="Gata transcription factor gatad"/>
    <property type="match status" value="1"/>
</dbReference>
<dbReference type="Gene3D" id="3.40.1800.20">
    <property type="match status" value="1"/>
</dbReference>
<feature type="domain" description="GATA-type" evidence="11">
    <location>
        <begin position="480"/>
        <end position="533"/>
    </location>
</feature>
<feature type="domain" description="GATA-type" evidence="11">
    <location>
        <begin position="544"/>
        <end position="578"/>
    </location>
</feature>
<feature type="compositionally biased region" description="Basic residues" evidence="10">
    <location>
        <begin position="577"/>
        <end position="594"/>
    </location>
</feature>
<evidence type="ECO:0000313" key="13">
    <source>
        <dbReference type="EMBL" id="CAG9094350.1"/>
    </source>
</evidence>
<sequence>MCNLPPKFHSVCRLCLSFCGDNCSDVKLPIFDRDKDKSRLSEMIMSYLSIMVSPADPLPQVVCGSCAHKLDEFHTFRELSHKSERLLEQFLQYANSLSGPKEEVVKVTGAKLEEMIRPLEPGEYEARYSERSPDSTDETKAESRRAAVALLQIKNYDPTKYQVKEQDSHIVFNSVGALPPAERAREVMHCNAVIDIISKAVAVKREQEETLYKRVSEKYPNAEFSDEQFPYTPHTPLAPHHPAPTPPDDDRAEKEMDLSVYSAVKNEPADEKELDRDTYYRSIAHNEASNYSEESKERTHPHKKSKDNNSVYDDCSLSSSESDPDRLQMDISQMSQDDPEETQSARSTQSSPQPNHEDNTDKESLWQALHRQNNGRGGEATQLLRRLINSKHLGMTVSPLRAAPPAAPHPPANGNVSPNGDWSGSRGAVAGTARRKQSFPARAQPVPEAAPPPPWPQNNASENQEPSDSTTASNAYRGGNRVELSCSNCGTHTTTIWRRDARGEMVCNACGLYYKLHGVPRPTAMRRDTIHTRRRRPRRDPSTRNNWVEMVCNACGLYYKLHGVPRPTAMRRDTIHTRRRRPRRDPSTRNKRRGNTACAEPVEIAPVPGEGTTEDDYPRRTGDESDYRRGRGGEGAEEAVLAALRRQLQPHLLAALHAHSARPPHAQVGSTADYDEAPLNLVASHVTEETH</sequence>
<dbReference type="Pfam" id="PF07776">
    <property type="entry name" value="zf-AD"/>
    <property type="match status" value="1"/>
</dbReference>
<keyword evidence="14" id="KW-1185">Reference proteome</keyword>
<dbReference type="EMBL" id="CAJHNJ030000003">
    <property type="protein sequence ID" value="CAG9094350.1"/>
    <property type="molecule type" value="Genomic_DNA"/>
</dbReference>
<feature type="compositionally biased region" description="Polar residues" evidence="10">
    <location>
        <begin position="308"/>
        <end position="321"/>
    </location>
</feature>
<dbReference type="GO" id="GO:0045165">
    <property type="term" value="P:cell fate commitment"/>
    <property type="evidence" value="ECO:0007669"/>
    <property type="project" value="TreeGrafter"/>
</dbReference>
<keyword evidence="6" id="KW-0804">Transcription</keyword>
<evidence type="ECO:0000256" key="2">
    <source>
        <dbReference type="ARBA" id="ARBA00022723"/>
    </source>
</evidence>
<reference evidence="13" key="1">
    <citation type="submission" date="2020-11" db="EMBL/GenBank/DDBJ databases">
        <authorList>
            <person name="Whiteford S."/>
        </authorList>
    </citation>
    <scope>NUCLEOTIDE SEQUENCE</scope>
</reference>
<evidence type="ECO:0000256" key="3">
    <source>
        <dbReference type="ARBA" id="ARBA00022771"/>
    </source>
</evidence>
<evidence type="ECO:0000256" key="7">
    <source>
        <dbReference type="ARBA" id="ARBA00023242"/>
    </source>
</evidence>
<keyword evidence="2 9" id="KW-0479">Metal-binding</keyword>
<dbReference type="PROSITE" id="PS00344">
    <property type="entry name" value="GATA_ZN_FINGER_1"/>
    <property type="match status" value="1"/>
</dbReference>
<dbReference type="SUPFAM" id="SSF57716">
    <property type="entry name" value="Glucocorticoid receptor-like (DNA-binding domain)"/>
    <property type="match status" value="3"/>
</dbReference>
<evidence type="ECO:0000256" key="8">
    <source>
        <dbReference type="PROSITE-ProRule" id="PRU00094"/>
    </source>
</evidence>
<feature type="binding site" evidence="9">
    <location>
        <position position="63"/>
    </location>
    <ligand>
        <name>Zn(2+)</name>
        <dbReference type="ChEBI" id="CHEBI:29105"/>
    </ligand>
</feature>
<feature type="region of interest" description="Disordered" evidence="10">
    <location>
        <begin position="286"/>
        <end position="362"/>
    </location>
</feature>
<evidence type="ECO:0000256" key="4">
    <source>
        <dbReference type="ARBA" id="ARBA00022833"/>
    </source>
</evidence>
<dbReference type="InterPro" id="IPR012934">
    <property type="entry name" value="Znf_AD"/>
</dbReference>
<dbReference type="InterPro" id="IPR013088">
    <property type="entry name" value="Znf_NHR/GATA"/>
</dbReference>
<dbReference type="PANTHER" id="PTHR10071">
    <property type="entry name" value="TRANSCRIPTION FACTOR GATA FAMILY MEMBER"/>
    <property type="match status" value="1"/>
</dbReference>
<dbReference type="InterPro" id="IPR000679">
    <property type="entry name" value="Znf_GATA"/>
</dbReference>
<dbReference type="PRINTS" id="PR00619">
    <property type="entry name" value="GATAZNFINGER"/>
</dbReference>
<feature type="domain" description="ZAD" evidence="12">
    <location>
        <begin position="10"/>
        <end position="90"/>
    </location>
</feature>
<dbReference type="GO" id="GO:0008270">
    <property type="term" value="F:zinc ion binding"/>
    <property type="evidence" value="ECO:0007669"/>
    <property type="project" value="UniProtKB-UniRule"/>
</dbReference>
<dbReference type="SMART" id="SM00868">
    <property type="entry name" value="zf-AD"/>
    <property type="match status" value="1"/>
</dbReference>
<feature type="region of interest" description="Disordered" evidence="10">
    <location>
        <begin position="399"/>
        <end position="484"/>
    </location>
</feature>
<dbReference type="GO" id="GO:0000981">
    <property type="term" value="F:DNA-binding transcription factor activity, RNA polymerase II-specific"/>
    <property type="evidence" value="ECO:0007669"/>
    <property type="project" value="TreeGrafter"/>
</dbReference>
<feature type="compositionally biased region" description="Polar residues" evidence="10">
    <location>
        <begin position="330"/>
        <end position="354"/>
    </location>
</feature>
<evidence type="ECO:0000259" key="11">
    <source>
        <dbReference type="PROSITE" id="PS50114"/>
    </source>
</evidence>
<dbReference type="GO" id="GO:0000978">
    <property type="term" value="F:RNA polymerase II cis-regulatory region sequence-specific DNA binding"/>
    <property type="evidence" value="ECO:0007669"/>
    <property type="project" value="TreeGrafter"/>
</dbReference>
<feature type="compositionally biased region" description="Basic and acidic residues" evidence="10">
    <location>
        <begin position="616"/>
        <end position="634"/>
    </location>
</feature>
<dbReference type="Gene3D" id="3.30.50.10">
    <property type="entry name" value="Erythroid Transcription Factor GATA-1, subunit A"/>
    <property type="match status" value="2"/>
</dbReference>
<dbReference type="SMART" id="SM00401">
    <property type="entry name" value="ZnF_GATA"/>
    <property type="match status" value="2"/>
</dbReference>